<reference evidence="1" key="1">
    <citation type="journal article" date="2018" name="Aquaculture">
        <title>Complete genome sequence of a white spot syndrome virus associated with a disease incursion in Australia.</title>
        <authorList>
            <person name="Oakey J."/>
            <person name="Smith C.S."/>
        </authorList>
    </citation>
    <scope>NUCLEOTIDE SEQUENCE [LARGE SCALE GENOMIC DNA]</scope>
    <source>
        <strain evidence="1">WSSV-AU</strain>
    </source>
</reference>
<organism evidence="1">
    <name type="scientific">White spot syndrome virus</name>
    <dbReference type="NCBI Taxonomy" id="342409"/>
    <lineage>
        <taxon>Viruses</taxon>
        <taxon>Viruses incertae sedis</taxon>
        <taxon>Naldaviricetes</taxon>
        <taxon>Nimaviridae</taxon>
        <taxon>Whispovirus</taxon>
    </lineage>
</organism>
<protein>
    <submittedName>
        <fullName evidence="1">ORF1112</fullName>
    </submittedName>
</protein>
<evidence type="ECO:0000313" key="1">
    <source>
        <dbReference type="EMBL" id="ATU84220.1"/>
    </source>
</evidence>
<dbReference type="EMBL" id="MF768985">
    <property type="protein sequence ID" value="ATU84220.1"/>
    <property type="molecule type" value="Genomic_DNA"/>
</dbReference>
<sequence>MHVSKLEHLMCALRIPSIESLTKKMSASSSLQICALKLSSTVIRRKLQCAIWLLSQSTSL</sequence>
<accession>A0A2D3I753</accession>
<name>A0A2D3I753_9VIRU</name>
<proteinExistence type="predicted"/>
<dbReference type="Proteomes" id="UP000267516">
    <property type="component" value="Segment"/>
</dbReference>